<reference evidence="2 3" key="1">
    <citation type="submission" date="2024-06" db="EMBL/GenBank/DDBJ databases">
        <title>Genomics of switchgrass bacterial isolates.</title>
        <authorList>
            <person name="Shade A."/>
        </authorList>
    </citation>
    <scope>NUCLEOTIDE SEQUENCE [LARGE SCALE GENOMIC DNA]</scope>
    <source>
        <strain evidence="2 3">PvP084</strain>
    </source>
</reference>
<gene>
    <name evidence="2" type="ORF">ABIC20_005855</name>
</gene>
<dbReference type="NCBIfam" id="NF041546">
    <property type="entry name" value="ParA_partition"/>
    <property type="match status" value="1"/>
</dbReference>
<evidence type="ECO:0000313" key="3">
    <source>
        <dbReference type="Proteomes" id="UP001549119"/>
    </source>
</evidence>
<dbReference type="Pfam" id="PF01656">
    <property type="entry name" value="CbiA"/>
    <property type="match status" value="1"/>
</dbReference>
<protein>
    <submittedName>
        <fullName evidence="2">Chromosome partitioning protein</fullName>
    </submittedName>
</protein>
<feature type="domain" description="CobQ/CobB/MinD/ParA nucleotide binding" evidence="1">
    <location>
        <begin position="60"/>
        <end position="169"/>
    </location>
</feature>
<dbReference type="Proteomes" id="UP001549119">
    <property type="component" value="Unassembled WGS sequence"/>
</dbReference>
<dbReference type="InterPro" id="IPR050678">
    <property type="entry name" value="DNA_Partitioning_ATPase"/>
</dbReference>
<dbReference type="InterPro" id="IPR027417">
    <property type="entry name" value="P-loop_NTPase"/>
</dbReference>
<dbReference type="PANTHER" id="PTHR13696">
    <property type="entry name" value="P-LOOP CONTAINING NUCLEOSIDE TRIPHOSPHATE HYDROLASE"/>
    <property type="match status" value="1"/>
</dbReference>
<comment type="caution">
    <text evidence="2">The sequence shown here is derived from an EMBL/GenBank/DDBJ whole genome shotgun (WGS) entry which is preliminary data.</text>
</comment>
<name>A0ABV2NQA9_9HYPH</name>
<keyword evidence="3" id="KW-1185">Reference proteome</keyword>
<dbReference type="SUPFAM" id="SSF52540">
    <property type="entry name" value="P-loop containing nucleoside triphosphate hydrolases"/>
    <property type="match status" value="1"/>
</dbReference>
<organism evidence="2 3">
    <name type="scientific">Methylobacterium radiotolerans</name>
    <dbReference type="NCBI Taxonomy" id="31998"/>
    <lineage>
        <taxon>Bacteria</taxon>
        <taxon>Pseudomonadati</taxon>
        <taxon>Pseudomonadota</taxon>
        <taxon>Alphaproteobacteria</taxon>
        <taxon>Hyphomicrobiales</taxon>
        <taxon>Methylobacteriaceae</taxon>
        <taxon>Methylobacterium</taxon>
    </lineage>
</organism>
<evidence type="ECO:0000259" key="1">
    <source>
        <dbReference type="Pfam" id="PF01656"/>
    </source>
</evidence>
<evidence type="ECO:0000313" key="2">
    <source>
        <dbReference type="EMBL" id="MET3868546.1"/>
    </source>
</evidence>
<dbReference type="InterPro" id="IPR002586">
    <property type="entry name" value="CobQ/CobB/MinD/ParA_Nub-bd_dom"/>
</dbReference>
<accession>A0ABV2NQA9</accession>
<sequence>MAAAYRGGPGAVHEILAASLPNEQDLQRRRRVVGSSTIVGEPTCRQADRPTNGHADMRTISVVSQKGGAGKTTIAVHLAVAAQAAGLSVAIVDMDPQASAARWSDDRMAEEPEVVSIQPARLAKTLDTARAAGADLVVIDTAPNADGAALTAIRASDLVLIPCRPSAFDLAAIATTRELVRIEKKAAYIVLSAAPVRSALVAEASAGLTAEGAQIAPVVLHNRIAFSHAVIDGRTATEYEPAGKAAEEARALMLWACRHVGLSPDRQADVTTLAAE</sequence>
<dbReference type="CDD" id="cd02042">
    <property type="entry name" value="ParAB_family"/>
    <property type="match status" value="1"/>
</dbReference>
<dbReference type="InterPro" id="IPR048089">
    <property type="entry name" value="McdA"/>
</dbReference>
<proteinExistence type="predicted"/>
<dbReference type="RefSeq" id="WP_245364426.1">
    <property type="nucleotide sequence ID" value="NZ_JBEPNV010000001.1"/>
</dbReference>
<dbReference type="PANTHER" id="PTHR13696:SF96">
    <property type="entry name" value="COBQ_COBB_MIND_PARA NUCLEOTIDE BINDING DOMAIN-CONTAINING PROTEIN"/>
    <property type="match status" value="1"/>
</dbReference>
<dbReference type="EMBL" id="JBEPNW010000002">
    <property type="protein sequence ID" value="MET3868546.1"/>
    <property type="molecule type" value="Genomic_DNA"/>
</dbReference>
<dbReference type="Gene3D" id="3.40.50.300">
    <property type="entry name" value="P-loop containing nucleotide triphosphate hydrolases"/>
    <property type="match status" value="1"/>
</dbReference>